<proteinExistence type="predicted"/>
<reference evidence="1" key="1">
    <citation type="submission" date="2018-08" db="EMBL/GenBank/DDBJ databases">
        <authorList>
            <person name="Jin W."/>
            <person name="Wang H."/>
            <person name="Yang Y."/>
            <person name="Li M."/>
            <person name="Liu J."/>
        </authorList>
    </citation>
    <scope>NUCLEOTIDE SEQUENCE</scope>
    <source>
        <strain evidence="1">AESS21</strain>
    </source>
</reference>
<dbReference type="Proteomes" id="UP000705379">
    <property type="component" value="Unassembled WGS sequence"/>
</dbReference>
<sequence length="300" mass="32951">MAFCIPLIAAKGCLKYLTRPNDNCLADDEARLFPNVLPKAVLLAFLGLITGPALAEDMGVHPCLQGPAASSSVDVGSPTSKGLFPGPGNTFYTLADTSGGWSSLHKERDLTANAKFHAYPAGPANRWGFIPAWIVQADGPDRKHRLLQEYLVTRGLAAVDPRLGGWACTQRLIQAEDRARRDKSGLWQTRKIFSSYYPEPLVQAAGQHVIVEGRIVSLGKTERTRYLNFGRYWKTDFTATIAAANEDAFEKALLSQGLDWKDLSGQAVRLRGVIEVQDGPLLRLAHPGQLTILDREEDRK</sequence>
<organism evidence="1 2">
    <name type="scientific">Roseibium polysiphoniae</name>
    <dbReference type="NCBI Taxonomy" id="2571221"/>
    <lineage>
        <taxon>Bacteria</taxon>
        <taxon>Pseudomonadati</taxon>
        <taxon>Pseudomonadota</taxon>
        <taxon>Alphaproteobacteria</taxon>
        <taxon>Hyphomicrobiales</taxon>
        <taxon>Stappiaceae</taxon>
        <taxon>Roseibium</taxon>
    </lineage>
</organism>
<dbReference type="SUPFAM" id="SSF50199">
    <property type="entry name" value="Staphylococcal nuclease"/>
    <property type="match status" value="1"/>
</dbReference>
<protein>
    <submittedName>
        <fullName evidence="1">Uncharacterized protein</fullName>
    </submittedName>
</protein>
<reference evidence="1" key="2">
    <citation type="journal article" date="2021" name="Microorganisms">
        <title>Bacterial Dimethylsulfoniopropionate Biosynthesis in the East China Sea.</title>
        <authorList>
            <person name="Liu J."/>
            <person name="Zhang Y."/>
            <person name="Liu J."/>
            <person name="Zhong H."/>
            <person name="Williams B.T."/>
            <person name="Zheng Y."/>
            <person name="Curson A.R.J."/>
            <person name="Sun C."/>
            <person name="Sun H."/>
            <person name="Song D."/>
            <person name="Wagner Mackenzie B."/>
            <person name="Bermejo Martinez A."/>
            <person name="Todd J.D."/>
            <person name="Zhang X.H."/>
        </authorList>
    </citation>
    <scope>NUCLEOTIDE SEQUENCE</scope>
    <source>
        <strain evidence="1">AESS21</strain>
    </source>
</reference>
<evidence type="ECO:0000313" key="2">
    <source>
        <dbReference type="Proteomes" id="UP000705379"/>
    </source>
</evidence>
<accession>A0A944CFB7</accession>
<dbReference type="RefSeq" id="WP_213217157.1">
    <property type="nucleotide sequence ID" value="NZ_QTKU01000004.1"/>
</dbReference>
<dbReference type="Gene3D" id="2.40.50.90">
    <property type="match status" value="1"/>
</dbReference>
<comment type="caution">
    <text evidence="1">The sequence shown here is derived from an EMBL/GenBank/DDBJ whole genome shotgun (WGS) entry which is preliminary data.</text>
</comment>
<evidence type="ECO:0000313" key="1">
    <source>
        <dbReference type="EMBL" id="MBS8261808.1"/>
    </source>
</evidence>
<dbReference type="AlphaFoldDB" id="A0A944CFB7"/>
<gene>
    <name evidence="1" type="ORF">DYI23_16385</name>
</gene>
<dbReference type="InterPro" id="IPR035437">
    <property type="entry name" value="SNase_OB-fold_sf"/>
</dbReference>
<dbReference type="EMBL" id="QTKU01000004">
    <property type="protein sequence ID" value="MBS8261808.1"/>
    <property type="molecule type" value="Genomic_DNA"/>
</dbReference>
<name>A0A944CFB7_9HYPH</name>